<dbReference type="GO" id="GO:0009401">
    <property type="term" value="P:phosphoenolpyruvate-dependent sugar phosphotransferase system"/>
    <property type="evidence" value="ECO:0007669"/>
    <property type="project" value="InterPro"/>
</dbReference>
<dbReference type="OrthoDB" id="369398at2"/>
<dbReference type="GO" id="GO:0006355">
    <property type="term" value="P:regulation of DNA-templated transcription"/>
    <property type="evidence" value="ECO:0007669"/>
    <property type="project" value="InterPro"/>
</dbReference>
<reference evidence="8 9" key="1">
    <citation type="journal article" date="2018" name="Genome Biol. Evol.">
        <title>Complete Genome Sequence of Streptococcus ruminantium sp. nov. GUT-187T (=DSM 104980T =JCM 31869T), the Type Strain of S. ruminantium, and Comparison with Genome Sequences of Streptococcus suis Strains.</title>
        <authorList>
            <person name="Tohya M."/>
            <person name="Sekizaki T."/>
            <person name="Miyoshi-Akiyama T."/>
        </authorList>
    </citation>
    <scope>NUCLEOTIDE SEQUENCE [LARGE SCALE GENOMIC DNA]</scope>
    <source>
        <strain evidence="8 9">GUT187T</strain>
    </source>
</reference>
<sequence>MDNRTIAVIIELFANKEMSLYELSVQTGVDKENVLVGLREVNELLEREGYEPIYFKGGLYQVPETLLSYQREIFEWLRSHEIYLSQEERQMLLYLYTFIRKEFVSNNHFQDLLGVSRNTVLADIKAVRNVCSRFDIFLAYTRSDGYHLIGQEENKHRLALYAISSCLRSSVGIWAMDYLLRAWQEKNHITNLKQISQHLCHFYQLSALEDRLDEFLYFLQYLSIRKKRVDKDITDIVSPFPQDIVRELWRGLETHQELSESWVAYLTHLLQGCLEGQISGENDFFHRLTLEIVDEMERLSLIEFKHRKELIQGLERHLIPAYARLTSRLVNVNAYTNVVKKEHKDLFEIVKKALRPLENHLGFDVPDSEVSYFVIHFGGYIEAATDRSFHYRALVVCPNGVSSSLIVKEHLKQLFPNICFSDLHSLAYLEGAIEDNYDMIFSTIKLETQRPFFLVPTLMTLAQKRELFHLVSEQFVNAGYVPIEIERLLSIISRYATVHREPALKYELVQFLNERIPNGRERSPMLAELITVDTYRYTEQKLSWMEAISLAAQPLVEQGKVEERYIDAMIDKVKNLGPFIDLGKGVAIPHARPEDGVKEVGMSMLSLKYPIHLLDDPTHEISLLICIAAVDNHTHLRALSHLTAILRETTTIQQLTDSKEFIEIADLLKEER</sequence>
<protein>
    <submittedName>
        <fullName evidence="8">PTS sugar transporter subunit IIC</fullName>
    </submittedName>
</protein>
<dbReference type="PANTHER" id="PTHR30185:SF18">
    <property type="entry name" value="TRANSCRIPTIONAL REGULATOR MTLR"/>
    <property type="match status" value="1"/>
</dbReference>
<keyword evidence="1" id="KW-0808">Transferase</keyword>
<keyword evidence="8" id="KW-0813">Transport</keyword>
<name>A0A2Z5TW79_9STRE</name>
<feature type="domain" description="PTS EIIA type-2" evidence="5">
    <location>
        <begin position="528"/>
        <end position="671"/>
    </location>
</feature>
<evidence type="ECO:0000313" key="9">
    <source>
        <dbReference type="Proteomes" id="UP000269331"/>
    </source>
</evidence>
<dbReference type="KEGG" id="srq:SR187_5120"/>
<evidence type="ECO:0000256" key="1">
    <source>
        <dbReference type="ARBA" id="ARBA00022679"/>
    </source>
</evidence>
<keyword evidence="4" id="KW-0804">Transcription</keyword>
<evidence type="ECO:0000259" key="6">
    <source>
        <dbReference type="PROSITE" id="PS51099"/>
    </source>
</evidence>
<gene>
    <name evidence="8" type="ORF">SR187_5120</name>
</gene>
<dbReference type="RefSeq" id="WP_120171708.1">
    <property type="nucleotide sequence ID" value="NZ_AP018400.1"/>
</dbReference>
<dbReference type="PROSITE" id="PS51099">
    <property type="entry name" value="PTS_EIIB_TYPE_2"/>
    <property type="match status" value="1"/>
</dbReference>
<evidence type="ECO:0000256" key="4">
    <source>
        <dbReference type="ARBA" id="ARBA00023163"/>
    </source>
</evidence>
<evidence type="ECO:0000256" key="3">
    <source>
        <dbReference type="ARBA" id="ARBA00023015"/>
    </source>
</evidence>
<proteinExistence type="predicted"/>
<dbReference type="InterPro" id="IPR013011">
    <property type="entry name" value="PTS_EIIB_2"/>
</dbReference>
<dbReference type="Gene3D" id="3.40.930.10">
    <property type="entry name" value="Mannitol-specific EII, Chain A"/>
    <property type="match status" value="1"/>
</dbReference>
<dbReference type="EMBL" id="AP018400">
    <property type="protein sequence ID" value="BBA92632.1"/>
    <property type="molecule type" value="Genomic_DNA"/>
</dbReference>
<keyword evidence="2" id="KW-0677">Repeat</keyword>
<dbReference type="GeneID" id="52229574"/>
<dbReference type="GO" id="GO:0008982">
    <property type="term" value="F:protein-N(PI)-phosphohistidine-sugar phosphotransferase activity"/>
    <property type="evidence" value="ECO:0007669"/>
    <property type="project" value="InterPro"/>
</dbReference>
<dbReference type="InterPro" id="IPR036095">
    <property type="entry name" value="PTS_EIIB-like_sf"/>
</dbReference>
<evidence type="ECO:0000256" key="2">
    <source>
        <dbReference type="ARBA" id="ARBA00022737"/>
    </source>
</evidence>
<dbReference type="SUPFAM" id="SSF52794">
    <property type="entry name" value="PTS system IIB component-like"/>
    <property type="match status" value="1"/>
</dbReference>
<dbReference type="Gene3D" id="3.40.50.2300">
    <property type="match status" value="1"/>
</dbReference>
<dbReference type="CDD" id="cd05568">
    <property type="entry name" value="PTS_IIB_bgl_like"/>
    <property type="match status" value="1"/>
</dbReference>
<dbReference type="PROSITE" id="PS51094">
    <property type="entry name" value="PTS_EIIA_TYPE_2"/>
    <property type="match status" value="1"/>
</dbReference>
<dbReference type="InterPro" id="IPR036634">
    <property type="entry name" value="PRD_sf"/>
</dbReference>
<dbReference type="PROSITE" id="PS00372">
    <property type="entry name" value="PTS_EIIA_TYPE_2_HIS"/>
    <property type="match status" value="1"/>
</dbReference>
<keyword evidence="3" id="KW-0805">Transcription regulation</keyword>
<feature type="domain" description="PRD" evidence="7">
    <location>
        <begin position="280"/>
        <end position="387"/>
    </location>
</feature>
<accession>A0A2Z5TW79</accession>
<dbReference type="PANTHER" id="PTHR30185">
    <property type="entry name" value="CRYPTIC BETA-GLUCOSIDE BGL OPERON ANTITERMINATOR"/>
    <property type="match status" value="1"/>
</dbReference>
<dbReference type="Gene3D" id="1.10.1790.10">
    <property type="entry name" value="PRD domain"/>
    <property type="match status" value="1"/>
</dbReference>
<dbReference type="InterPro" id="IPR050661">
    <property type="entry name" value="BglG_antiterminators"/>
</dbReference>
<dbReference type="AlphaFoldDB" id="A0A2Z5TW79"/>
<keyword evidence="8" id="KW-0762">Sugar transport</keyword>
<organism evidence="8 9">
    <name type="scientific">Streptococcus ruminantium</name>
    <dbReference type="NCBI Taxonomy" id="1917441"/>
    <lineage>
        <taxon>Bacteria</taxon>
        <taxon>Bacillati</taxon>
        <taxon>Bacillota</taxon>
        <taxon>Bacilli</taxon>
        <taxon>Lactobacillales</taxon>
        <taxon>Streptococcaceae</taxon>
        <taxon>Streptococcus</taxon>
    </lineage>
</organism>
<feature type="domain" description="PTS EIIB type-2" evidence="6">
    <location>
        <begin position="391"/>
        <end position="479"/>
    </location>
</feature>
<evidence type="ECO:0000259" key="5">
    <source>
        <dbReference type="PROSITE" id="PS51094"/>
    </source>
</evidence>
<dbReference type="PROSITE" id="PS51372">
    <property type="entry name" value="PRD_2"/>
    <property type="match status" value="1"/>
</dbReference>
<dbReference type="SUPFAM" id="SSF55804">
    <property type="entry name" value="Phoshotransferase/anion transport protein"/>
    <property type="match status" value="1"/>
</dbReference>
<dbReference type="InterPro" id="IPR011608">
    <property type="entry name" value="PRD"/>
</dbReference>
<dbReference type="Pfam" id="PF00359">
    <property type="entry name" value="PTS_EIIA_2"/>
    <property type="match status" value="1"/>
</dbReference>
<dbReference type="SUPFAM" id="SSF63520">
    <property type="entry name" value="PTS-regulatory domain, PRD"/>
    <property type="match status" value="1"/>
</dbReference>
<dbReference type="CDD" id="cd00211">
    <property type="entry name" value="PTS_IIA_fru"/>
    <property type="match status" value="1"/>
</dbReference>
<dbReference type="InterPro" id="IPR002178">
    <property type="entry name" value="PTS_EIIA_type-2_dom"/>
</dbReference>
<dbReference type="Pfam" id="PF00874">
    <property type="entry name" value="PRD"/>
    <property type="match status" value="1"/>
</dbReference>
<evidence type="ECO:0000259" key="7">
    <source>
        <dbReference type="PROSITE" id="PS51372"/>
    </source>
</evidence>
<dbReference type="InterPro" id="IPR016152">
    <property type="entry name" value="PTrfase/Anion_transptr"/>
</dbReference>
<dbReference type="Proteomes" id="UP000269331">
    <property type="component" value="Chromosome"/>
</dbReference>
<evidence type="ECO:0000313" key="8">
    <source>
        <dbReference type="EMBL" id="BBA92632.1"/>
    </source>
</evidence>